<evidence type="ECO:0000313" key="1">
    <source>
        <dbReference type="EMBL" id="KAK3892493.1"/>
    </source>
</evidence>
<dbReference type="EMBL" id="JAWQEG010000259">
    <property type="protein sequence ID" value="KAK3892493.1"/>
    <property type="molecule type" value="Genomic_DNA"/>
</dbReference>
<keyword evidence="2" id="KW-1185">Reference proteome</keyword>
<reference evidence="1" key="1">
    <citation type="submission" date="2023-10" db="EMBL/GenBank/DDBJ databases">
        <title>Genome assemblies of two species of porcelain crab, Petrolisthes cinctipes and Petrolisthes manimaculis (Anomura: Porcellanidae).</title>
        <authorList>
            <person name="Angst P."/>
        </authorList>
    </citation>
    <scope>NUCLEOTIDE SEQUENCE</scope>
    <source>
        <strain evidence="1">PB745_01</strain>
        <tissue evidence="1">Gill</tissue>
    </source>
</reference>
<sequence length="248" mass="28378">MESTKRRGMLDQISFSVEWRVNHLRSSLLRRPWPAVERDAIRIVVNTGFHHPTVFFRESPPVSVSPAFSGFMGESVSVPELLNCLQQRVDATLVKSSIQKPGTMSSPRAAREQVTVAEIHDIPHSLCLQSKSIVHQLSRKPLIMCLQTLFTFLCQETTFLLSLLQAQMKRTVHGFHHIGLLLRRGFLRAFQHSQVQPRCGFQWRLLFYEKSWGRTGSPTFSSGSRRLSFLSSPSLKLLQKRSPKLQRN</sequence>
<comment type="caution">
    <text evidence="1">The sequence shown here is derived from an EMBL/GenBank/DDBJ whole genome shotgun (WGS) entry which is preliminary data.</text>
</comment>
<protein>
    <submittedName>
        <fullName evidence="1">Uncharacterized protein</fullName>
    </submittedName>
</protein>
<evidence type="ECO:0000313" key="2">
    <source>
        <dbReference type="Proteomes" id="UP001286313"/>
    </source>
</evidence>
<proteinExistence type="predicted"/>
<accession>A0AAE1L1V2</accession>
<name>A0AAE1L1V2_PETCI</name>
<organism evidence="1 2">
    <name type="scientific">Petrolisthes cinctipes</name>
    <name type="common">Flat porcelain crab</name>
    <dbReference type="NCBI Taxonomy" id="88211"/>
    <lineage>
        <taxon>Eukaryota</taxon>
        <taxon>Metazoa</taxon>
        <taxon>Ecdysozoa</taxon>
        <taxon>Arthropoda</taxon>
        <taxon>Crustacea</taxon>
        <taxon>Multicrustacea</taxon>
        <taxon>Malacostraca</taxon>
        <taxon>Eumalacostraca</taxon>
        <taxon>Eucarida</taxon>
        <taxon>Decapoda</taxon>
        <taxon>Pleocyemata</taxon>
        <taxon>Anomura</taxon>
        <taxon>Galatheoidea</taxon>
        <taxon>Porcellanidae</taxon>
        <taxon>Petrolisthes</taxon>
    </lineage>
</organism>
<dbReference type="Proteomes" id="UP001286313">
    <property type="component" value="Unassembled WGS sequence"/>
</dbReference>
<gene>
    <name evidence="1" type="ORF">Pcinc_003724</name>
</gene>
<dbReference type="AlphaFoldDB" id="A0AAE1L1V2"/>